<evidence type="ECO:0000259" key="2">
    <source>
        <dbReference type="Pfam" id="PF04324"/>
    </source>
</evidence>
<name>A0ABU0AGA1_9BACI</name>
<gene>
    <name evidence="3" type="ORF">J2S17_001684</name>
</gene>
<accession>A0ABU0AGA1</accession>
<dbReference type="Pfam" id="PF04324">
    <property type="entry name" value="Fer2_BFD"/>
    <property type="match status" value="1"/>
</dbReference>
<dbReference type="InterPro" id="IPR051691">
    <property type="entry name" value="Metab_Enz_Cyan_OpOx_G3PDH"/>
</dbReference>
<feature type="domain" description="BFD-like [2Fe-2S]-binding" evidence="2">
    <location>
        <begin position="6"/>
        <end position="57"/>
    </location>
</feature>
<evidence type="ECO:0000256" key="1">
    <source>
        <dbReference type="ARBA" id="ARBA00023002"/>
    </source>
</evidence>
<dbReference type="PANTHER" id="PTHR42949">
    <property type="entry name" value="ANAEROBIC GLYCEROL-3-PHOSPHATE DEHYDROGENASE SUBUNIT B"/>
    <property type="match status" value="1"/>
</dbReference>
<comment type="caution">
    <text evidence="3">The sequence shown here is derived from an EMBL/GenBank/DDBJ whole genome shotgun (WGS) entry which is preliminary data.</text>
</comment>
<dbReference type="RefSeq" id="WP_307473680.1">
    <property type="nucleotide sequence ID" value="NZ_JAUSUB010000005.1"/>
</dbReference>
<organism evidence="3 4">
    <name type="scientific">Cytobacillus purgationiresistens</name>
    <dbReference type="NCBI Taxonomy" id="863449"/>
    <lineage>
        <taxon>Bacteria</taxon>
        <taxon>Bacillati</taxon>
        <taxon>Bacillota</taxon>
        <taxon>Bacilli</taxon>
        <taxon>Bacillales</taxon>
        <taxon>Bacillaceae</taxon>
        <taxon>Cytobacillus</taxon>
    </lineage>
</organism>
<reference evidence="3 4" key="1">
    <citation type="submission" date="2023-07" db="EMBL/GenBank/DDBJ databases">
        <title>Genomic Encyclopedia of Type Strains, Phase IV (KMG-IV): sequencing the most valuable type-strain genomes for metagenomic binning, comparative biology and taxonomic classification.</title>
        <authorList>
            <person name="Goeker M."/>
        </authorList>
    </citation>
    <scope>NUCLEOTIDE SEQUENCE [LARGE SCALE GENOMIC DNA]</scope>
    <source>
        <strain evidence="3 4">DSM 23494</strain>
    </source>
</reference>
<dbReference type="PANTHER" id="PTHR42949:SF3">
    <property type="entry name" value="ANAEROBIC GLYCEROL-3-PHOSPHATE DEHYDROGENASE SUBUNIT B"/>
    <property type="match status" value="1"/>
</dbReference>
<dbReference type="Gene3D" id="1.10.10.1100">
    <property type="entry name" value="BFD-like [2Fe-2S]-binding domain"/>
    <property type="match status" value="1"/>
</dbReference>
<dbReference type="Proteomes" id="UP001238088">
    <property type="component" value="Unassembled WGS sequence"/>
</dbReference>
<keyword evidence="4" id="KW-1185">Reference proteome</keyword>
<keyword evidence="1" id="KW-0560">Oxidoreductase</keyword>
<dbReference type="EMBL" id="JAUSUB010000005">
    <property type="protein sequence ID" value="MDQ0269812.1"/>
    <property type="molecule type" value="Genomic_DNA"/>
</dbReference>
<dbReference type="InterPro" id="IPR007419">
    <property type="entry name" value="BFD-like_2Fe2S-bd_dom"/>
</dbReference>
<evidence type="ECO:0000313" key="4">
    <source>
        <dbReference type="Proteomes" id="UP001238088"/>
    </source>
</evidence>
<dbReference type="InterPro" id="IPR041854">
    <property type="entry name" value="BFD-like_2Fe2S-bd_dom_sf"/>
</dbReference>
<protein>
    <submittedName>
        <fullName evidence="3">Bacterioferritin-associated ferredoxin</fullName>
    </submittedName>
</protein>
<proteinExistence type="predicted"/>
<evidence type="ECO:0000313" key="3">
    <source>
        <dbReference type="EMBL" id="MDQ0269812.1"/>
    </source>
</evidence>
<sequence length="109" mass="12165">MDKTKIICRCEEISYEEIEEVVGHGAKTFDDIKRLTRCGMGPCQAKTCTNLVAMVIHEQTGTPLSEIPLPRIRMPLSPIKLETLATNSTTFSTVKSVLDELELEEGRVK</sequence>